<keyword evidence="3" id="KW-1185">Reference proteome</keyword>
<dbReference type="KEGG" id="rlc:K227x_33490"/>
<dbReference type="GO" id="GO:0030798">
    <property type="term" value="F:trans-aconitate 2-methyltransferase activity"/>
    <property type="evidence" value="ECO:0007669"/>
    <property type="project" value="UniProtKB-EC"/>
</dbReference>
<dbReference type="Gene3D" id="3.40.50.150">
    <property type="entry name" value="Vaccinia Virus protein VP39"/>
    <property type="match status" value="1"/>
</dbReference>
<organism evidence="2 3">
    <name type="scientific">Rubripirellula lacrimiformis</name>
    <dbReference type="NCBI Taxonomy" id="1930273"/>
    <lineage>
        <taxon>Bacteria</taxon>
        <taxon>Pseudomonadati</taxon>
        <taxon>Planctomycetota</taxon>
        <taxon>Planctomycetia</taxon>
        <taxon>Pirellulales</taxon>
        <taxon>Pirellulaceae</taxon>
        <taxon>Rubripirellula</taxon>
    </lineage>
</organism>
<evidence type="ECO:0000313" key="3">
    <source>
        <dbReference type="Proteomes" id="UP000318538"/>
    </source>
</evidence>
<dbReference type="Proteomes" id="UP000318538">
    <property type="component" value="Chromosome"/>
</dbReference>
<keyword evidence="2" id="KW-0808">Transferase</keyword>
<sequence>MTEPANSWLAARETVDRRCRSAELAMQFAAMATADVQMVDLGCGTGANYRYLAPRMKPDVTWLAIDHDAEILESASRSLPTESVQIQRRDLASDFSVFSECPTSAFTASAFLDLVSEAWIRRFVDFVHDRPLLIAMTSTGLPIWDPVDEWDSVINECLERHQRSDHGFGNALGPDAVACLAEQLVGKGSDPKLRSTDWKLSADDTPLMKMLIAGIARRVRCDPGSVAIDEWEERRFEQLDRAELQLTWPHQDLLSVP</sequence>
<dbReference type="OrthoDB" id="274372at2"/>
<dbReference type="Pfam" id="PF13649">
    <property type="entry name" value="Methyltransf_25"/>
    <property type="match status" value="1"/>
</dbReference>
<proteinExistence type="predicted"/>
<evidence type="ECO:0000259" key="1">
    <source>
        <dbReference type="Pfam" id="PF13649"/>
    </source>
</evidence>
<dbReference type="EC" id="2.1.1.144" evidence="2"/>
<keyword evidence="2" id="KW-0489">Methyltransferase</keyword>
<dbReference type="RefSeq" id="WP_145170807.1">
    <property type="nucleotide sequence ID" value="NZ_CP036525.1"/>
</dbReference>
<reference evidence="2 3" key="1">
    <citation type="submission" date="2019-02" db="EMBL/GenBank/DDBJ databases">
        <title>Deep-cultivation of Planctomycetes and their phenomic and genomic characterization uncovers novel biology.</title>
        <authorList>
            <person name="Wiegand S."/>
            <person name="Jogler M."/>
            <person name="Boedeker C."/>
            <person name="Pinto D."/>
            <person name="Vollmers J."/>
            <person name="Rivas-Marin E."/>
            <person name="Kohn T."/>
            <person name="Peeters S.H."/>
            <person name="Heuer A."/>
            <person name="Rast P."/>
            <person name="Oberbeckmann S."/>
            <person name="Bunk B."/>
            <person name="Jeske O."/>
            <person name="Meyerdierks A."/>
            <person name="Storesund J.E."/>
            <person name="Kallscheuer N."/>
            <person name="Luecker S."/>
            <person name="Lage O.M."/>
            <person name="Pohl T."/>
            <person name="Merkel B.J."/>
            <person name="Hornburger P."/>
            <person name="Mueller R.-W."/>
            <person name="Bruemmer F."/>
            <person name="Labrenz M."/>
            <person name="Spormann A.M."/>
            <person name="Op den Camp H."/>
            <person name="Overmann J."/>
            <person name="Amann R."/>
            <person name="Jetten M.S.M."/>
            <person name="Mascher T."/>
            <person name="Medema M.H."/>
            <person name="Devos D.P."/>
            <person name="Kaster A.-K."/>
            <person name="Ovreas L."/>
            <person name="Rohde M."/>
            <person name="Galperin M.Y."/>
            <person name="Jogler C."/>
        </authorList>
    </citation>
    <scope>NUCLEOTIDE SEQUENCE [LARGE SCALE GENOMIC DNA]</scope>
    <source>
        <strain evidence="2 3">K22_7</strain>
    </source>
</reference>
<dbReference type="InterPro" id="IPR029063">
    <property type="entry name" value="SAM-dependent_MTases_sf"/>
</dbReference>
<dbReference type="GO" id="GO:0032259">
    <property type="term" value="P:methylation"/>
    <property type="evidence" value="ECO:0007669"/>
    <property type="project" value="UniProtKB-KW"/>
</dbReference>
<dbReference type="InterPro" id="IPR041698">
    <property type="entry name" value="Methyltransf_25"/>
</dbReference>
<dbReference type="AlphaFoldDB" id="A0A517NCW5"/>
<dbReference type="EMBL" id="CP036525">
    <property type="protein sequence ID" value="QDT04951.1"/>
    <property type="molecule type" value="Genomic_DNA"/>
</dbReference>
<dbReference type="SUPFAM" id="SSF53335">
    <property type="entry name" value="S-adenosyl-L-methionine-dependent methyltransferases"/>
    <property type="match status" value="1"/>
</dbReference>
<name>A0A517NCW5_9BACT</name>
<protein>
    <submittedName>
        <fullName evidence="2">Trans-aconitate 2-methyltransferase</fullName>
        <ecNumber evidence="2">2.1.1.144</ecNumber>
    </submittedName>
</protein>
<feature type="domain" description="Methyltransferase" evidence="1">
    <location>
        <begin position="39"/>
        <end position="118"/>
    </location>
</feature>
<accession>A0A517NCW5</accession>
<evidence type="ECO:0000313" key="2">
    <source>
        <dbReference type="EMBL" id="QDT04951.1"/>
    </source>
</evidence>
<gene>
    <name evidence="2" type="primary">tam</name>
    <name evidence="2" type="ORF">K227x_33490</name>
</gene>